<dbReference type="Pfam" id="PF02410">
    <property type="entry name" value="RsfS"/>
    <property type="match status" value="1"/>
</dbReference>
<evidence type="ECO:0000256" key="1">
    <source>
        <dbReference type="ARBA" id="ARBA00010574"/>
    </source>
</evidence>
<dbReference type="RefSeq" id="WP_379538147.1">
    <property type="nucleotide sequence ID" value="NZ_JBHSDR010000003.1"/>
</dbReference>
<evidence type="ECO:0000313" key="4">
    <source>
        <dbReference type="Proteomes" id="UP001595828"/>
    </source>
</evidence>
<proteinExistence type="inferred from homology"/>
<comment type="subcellular location">
    <subcellularLocation>
        <location evidence="2">Cytoplasm</location>
    </subcellularLocation>
</comment>
<dbReference type="InterPro" id="IPR043519">
    <property type="entry name" value="NT_sf"/>
</dbReference>
<organism evidence="3 4">
    <name type="scientific">Novosphingobium tardum</name>
    <dbReference type="NCBI Taxonomy" id="1538021"/>
    <lineage>
        <taxon>Bacteria</taxon>
        <taxon>Pseudomonadati</taxon>
        <taxon>Pseudomonadota</taxon>
        <taxon>Alphaproteobacteria</taxon>
        <taxon>Sphingomonadales</taxon>
        <taxon>Sphingomonadaceae</taxon>
        <taxon>Novosphingobium</taxon>
    </lineage>
</organism>
<keyword evidence="4" id="KW-1185">Reference proteome</keyword>
<keyword evidence="2" id="KW-0678">Repressor</keyword>
<keyword evidence="2" id="KW-0963">Cytoplasm</keyword>
<sequence>MVLKSLDDDQAQEVVTIPLAGKSSIADYMVVASGRSTRQVAAMAQKLAERIKHSGHGPVRIEGLPAADWVLIDAGDVVVHIFRPEVRSFYNLERMWAFGDTAPAAA</sequence>
<dbReference type="HAMAP" id="MF_01477">
    <property type="entry name" value="Iojap_RsfS"/>
    <property type="match status" value="1"/>
</dbReference>
<dbReference type="PANTHER" id="PTHR21043">
    <property type="entry name" value="IOJAP SUPERFAMILY ORTHOLOG"/>
    <property type="match status" value="1"/>
</dbReference>
<dbReference type="Gene3D" id="3.30.460.10">
    <property type="entry name" value="Beta Polymerase, domain 2"/>
    <property type="match status" value="1"/>
</dbReference>
<evidence type="ECO:0000256" key="2">
    <source>
        <dbReference type="HAMAP-Rule" id="MF_01477"/>
    </source>
</evidence>
<dbReference type="Proteomes" id="UP001595828">
    <property type="component" value="Unassembled WGS sequence"/>
</dbReference>
<gene>
    <name evidence="2 3" type="primary">rsfS</name>
    <name evidence="3" type="ORF">ACFO0A_02710</name>
</gene>
<dbReference type="PANTHER" id="PTHR21043:SF0">
    <property type="entry name" value="MITOCHONDRIAL ASSEMBLY OF RIBOSOMAL LARGE SUBUNIT PROTEIN 1"/>
    <property type="match status" value="1"/>
</dbReference>
<dbReference type="InterPro" id="IPR004394">
    <property type="entry name" value="Iojap/RsfS/C7orf30"/>
</dbReference>
<comment type="caution">
    <text evidence="3">The sequence shown here is derived from an EMBL/GenBank/DDBJ whole genome shotgun (WGS) entry which is preliminary data.</text>
</comment>
<dbReference type="NCBIfam" id="TIGR00090">
    <property type="entry name" value="rsfS_iojap_ybeB"/>
    <property type="match status" value="1"/>
</dbReference>
<evidence type="ECO:0000313" key="3">
    <source>
        <dbReference type="EMBL" id="MFC4293966.1"/>
    </source>
</evidence>
<comment type="function">
    <text evidence="2">Functions as a ribosomal silencing factor. Interacts with ribosomal protein uL14 (rplN), blocking formation of intersubunit bridge B8. Prevents association of the 30S and 50S ribosomal subunits and the formation of functional ribosomes, thus repressing translation.</text>
</comment>
<protein>
    <recommendedName>
        <fullName evidence="2">Ribosomal silencing factor RsfS</fullName>
    </recommendedName>
</protein>
<comment type="subunit">
    <text evidence="2">Interacts with ribosomal protein uL14 (rplN).</text>
</comment>
<dbReference type="EMBL" id="JBHSDR010000003">
    <property type="protein sequence ID" value="MFC4293966.1"/>
    <property type="molecule type" value="Genomic_DNA"/>
</dbReference>
<accession>A0ABV8RNZ2</accession>
<name>A0ABV8RNZ2_9SPHN</name>
<comment type="similarity">
    <text evidence="1 2">Belongs to the Iojap/RsfS family.</text>
</comment>
<keyword evidence="2" id="KW-0810">Translation regulation</keyword>
<reference evidence="4" key="1">
    <citation type="journal article" date="2019" name="Int. J. Syst. Evol. Microbiol.">
        <title>The Global Catalogue of Microorganisms (GCM) 10K type strain sequencing project: providing services to taxonomists for standard genome sequencing and annotation.</title>
        <authorList>
            <consortium name="The Broad Institute Genomics Platform"/>
            <consortium name="The Broad Institute Genome Sequencing Center for Infectious Disease"/>
            <person name="Wu L."/>
            <person name="Ma J."/>
        </authorList>
    </citation>
    <scope>NUCLEOTIDE SEQUENCE [LARGE SCALE GENOMIC DNA]</scope>
    <source>
        <strain evidence="4">CGMCC 1.12989</strain>
    </source>
</reference>
<dbReference type="SUPFAM" id="SSF81301">
    <property type="entry name" value="Nucleotidyltransferase"/>
    <property type="match status" value="1"/>
</dbReference>